<dbReference type="RefSeq" id="YP_010111717.1">
    <property type="nucleotide sequence ID" value="NC_055884.1"/>
</dbReference>
<dbReference type="Proteomes" id="UP000594161">
    <property type="component" value="Segment"/>
</dbReference>
<organism evidence="1 2">
    <name type="scientific">uncultured phage cr126_1</name>
    <dbReference type="NCBI Taxonomy" id="2772075"/>
    <lineage>
        <taxon>Viruses</taxon>
        <taxon>Duplodnaviria</taxon>
        <taxon>Heunggongvirae</taxon>
        <taxon>Uroviricota</taxon>
        <taxon>Caudoviricetes</taxon>
        <taxon>Crassvirales</taxon>
        <taxon>Steigviridae</taxon>
        <taxon>Asinivirinae</taxon>
        <taxon>Kolpuevirus</taxon>
        <taxon>Kolpuevirus hominis</taxon>
    </lineage>
</organism>
<evidence type="ECO:0000313" key="2">
    <source>
        <dbReference type="Proteomes" id="UP000594161"/>
    </source>
</evidence>
<accession>A0A7M1S161</accession>
<proteinExistence type="predicted"/>
<sequence length="98" mass="11513">MEPVERMMSLTKCLPKSDIVLAQRFIDSRDFESLQELVDSAIIKARKSLNSDNPKEEYLSLDMDELVKLKAEVDVYVEQLQIPYQDDVEEFEDYAEEY</sequence>
<dbReference type="KEGG" id="vg:65130166"/>
<protein>
    <submittedName>
        <fullName evidence="1">Uncharacterized protein</fullName>
    </submittedName>
</protein>
<reference evidence="1 2" key="1">
    <citation type="submission" date="2020-07" db="EMBL/GenBank/DDBJ databases">
        <title>Taxonomic proposal: Crassvirales, a new order of highly abundant and diverse bacterial viruses.</title>
        <authorList>
            <person name="Shkoporov A.N."/>
            <person name="Stockdale S.R."/>
            <person name="Guerin E."/>
            <person name="Ross R.P."/>
            <person name="Hill C."/>
        </authorList>
    </citation>
    <scope>NUCLEOTIDE SEQUENCE [LARGE SCALE GENOMIC DNA]</scope>
</reference>
<dbReference type="GeneID" id="65130166"/>
<keyword evidence="2" id="KW-1185">Reference proteome</keyword>
<dbReference type="EMBL" id="MT774391">
    <property type="protein sequence ID" value="QOR59559.1"/>
    <property type="molecule type" value="Genomic_DNA"/>
</dbReference>
<name>A0A7M1S161_9CAUD</name>
<evidence type="ECO:0000313" key="1">
    <source>
        <dbReference type="EMBL" id="QOR59559.1"/>
    </source>
</evidence>